<dbReference type="Gene3D" id="1.10.443.10">
    <property type="entry name" value="Intergrase catalytic core"/>
    <property type="match status" value="1"/>
</dbReference>
<evidence type="ECO:0000259" key="2">
    <source>
        <dbReference type="PROSITE" id="PS51898"/>
    </source>
</evidence>
<dbReference type="InterPro" id="IPR013762">
    <property type="entry name" value="Integrase-like_cat_sf"/>
</dbReference>
<protein>
    <submittedName>
        <fullName evidence="3">Phage integrase</fullName>
    </submittedName>
</protein>
<accession>A0A286TT78</accession>
<sequence>MQKSEETIRNVKGLVFISKAGTKLNPSNIRRTFDKALENAKIEDFKFHDLRHTFATRLA</sequence>
<dbReference type="GO" id="GO:0003677">
    <property type="term" value="F:DNA binding"/>
    <property type="evidence" value="ECO:0007669"/>
    <property type="project" value="InterPro"/>
</dbReference>
<dbReference type="Pfam" id="PF00589">
    <property type="entry name" value="Phage_integrase"/>
    <property type="match status" value="1"/>
</dbReference>
<dbReference type="PROSITE" id="PS51898">
    <property type="entry name" value="TYR_RECOMBINASE"/>
    <property type="match status" value="1"/>
</dbReference>
<dbReference type="AlphaFoldDB" id="A0A286TT78"/>
<gene>
    <name evidence="3" type="ORF">SCALIN_C01_0003</name>
</gene>
<dbReference type="EMBL" id="BAOS01000001">
    <property type="protein sequence ID" value="GAX59073.1"/>
    <property type="molecule type" value="Genomic_DNA"/>
</dbReference>
<name>A0A286TT78_9BACT</name>
<reference evidence="4" key="1">
    <citation type="journal article" date="2017" name="Environ. Microbiol. Rep.">
        <title>Genetic Diversity of Marine Anaerobic Ammonium-Oxidizing Bacteria as Revealed by Genomic and Proteomic Analyses of 'Candidatus Scalindua japonica'.</title>
        <authorList>
            <person name="Oshiki M."/>
            <person name="Mizuto K."/>
            <person name="Kimura Z."/>
            <person name="Kindaichi T."/>
            <person name="Satoh H."/>
            <person name="Okabe S."/>
        </authorList>
    </citation>
    <scope>NUCLEOTIDE SEQUENCE [LARGE SCALE GENOMIC DNA]</scope>
    <source>
        <strain evidence="4">husup-a2</strain>
    </source>
</reference>
<evidence type="ECO:0000313" key="4">
    <source>
        <dbReference type="Proteomes" id="UP000218542"/>
    </source>
</evidence>
<dbReference type="SUPFAM" id="SSF56349">
    <property type="entry name" value="DNA breaking-rejoining enzymes"/>
    <property type="match status" value="1"/>
</dbReference>
<feature type="domain" description="Tyr recombinase" evidence="2">
    <location>
        <begin position="1"/>
        <end position="59"/>
    </location>
</feature>
<dbReference type="InterPro" id="IPR011010">
    <property type="entry name" value="DNA_brk_join_enz"/>
</dbReference>
<dbReference type="Proteomes" id="UP000218542">
    <property type="component" value="Unassembled WGS sequence"/>
</dbReference>
<dbReference type="InterPro" id="IPR002104">
    <property type="entry name" value="Integrase_catalytic"/>
</dbReference>
<proteinExistence type="predicted"/>
<dbReference type="GO" id="GO:0015074">
    <property type="term" value="P:DNA integration"/>
    <property type="evidence" value="ECO:0007669"/>
    <property type="project" value="InterPro"/>
</dbReference>
<evidence type="ECO:0000313" key="3">
    <source>
        <dbReference type="EMBL" id="GAX59073.1"/>
    </source>
</evidence>
<keyword evidence="1" id="KW-0233">DNA recombination</keyword>
<keyword evidence="4" id="KW-1185">Reference proteome</keyword>
<dbReference type="GO" id="GO:0006310">
    <property type="term" value="P:DNA recombination"/>
    <property type="evidence" value="ECO:0007669"/>
    <property type="project" value="UniProtKB-KW"/>
</dbReference>
<organism evidence="3 4">
    <name type="scientific">Candidatus Scalindua japonica</name>
    <dbReference type="NCBI Taxonomy" id="1284222"/>
    <lineage>
        <taxon>Bacteria</taxon>
        <taxon>Pseudomonadati</taxon>
        <taxon>Planctomycetota</taxon>
        <taxon>Candidatus Brocadiia</taxon>
        <taxon>Candidatus Brocadiales</taxon>
        <taxon>Candidatus Scalinduaceae</taxon>
        <taxon>Candidatus Scalindua</taxon>
    </lineage>
</organism>
<comment type="caution">
    <text evidence="3">The sequence shown here is derived from an EMBL/GenBank/DDBJ whole genome shotgun (WGS) entry which is preliminary data.</text>
</comment>
<evidence type="ECO:0000256" key="1">
    <source>
        <dbReference type="ARBA" id="ARBA00023172"/>
    </source>
</evidence>